<comment type="caution">
    <text evidence="1">The sequence shown here is derived from an EMBL/GenBank/DDBJ whole genome shotgun (WGS) entry which is preliminary data.</text>
</comment>
<sequence length="71" mass="7892">MAFVITHRFSTASRLRGRSMLRAGRLLANRFHLQGRLTPQERANLYVSRMPIAMVTASLGGHASGSDSNHR</sequence>
<accession>A0A853M1C8</accession>
<dbReference type="Proteomes" id="UP000093894">
    <property type="component" value="Unassembled WGS sequence"/>
</dbReference>
<protein>
    <submittedName>
        <fullName evidence="1">Uncharacterized protein</fullName>
    </submittedName>
</protein>
<gene>
    <name evidence="1" type="ORF">A5628_10980</name>
</gene>
<reference evidence="1 2" key="1">
    <citation type="submission" date="2016-06" db="EMBL/GenBank/DDBJ databases">
        <authorList>
            <person name="Sutton G."/>
            <person name="Brinkac L."/>
            <person name="Sanka R."/>
            <person name="Adams M."/>
            <person name="Lau E."/>
            <person name="Garcia-Basteiro A."/>
            <person name="Lopez-Varela E."/>
            <person name="Palencia S."/>
        </authorList>
    </citation>
    <scope>NUCLEOTIDE SEQUENCE [LARGE SCALE GENOMIC DNA]</scope>
    <source>
        <strain evidence="1 2">1164983.0</strain>
    </source>
</reference>
<name>A0A853M1C8_9MYCO</name>
<dbReference type="RefSeq" id="WP_065056100.1">
    <property type="nucleotide sequence ID" value="NZ_LZKW01000371.1"/>
</dbReference>
<proteinExistence type="predicted"/>
<dbReference type="AlphaFoldDB" id="A0A853M1C8"/>
<evidence type="ECO:0000313" key="1">
    <source>
        <dbReference type="EMBL" id="OBJ59618.1"/>
    </source>
</evidence>
<evidence type="ECO:0000313" key="2">
    <source>
        <dbReference type="Proteomes" id="UP000093894"/>
    </source>
</evidence>
<dbReference type="EMBL" id="LZLG01000087">
    <property type="protein sequence ID" value="OBJ59618.1"/>
    <property type="molecule type" value="Genomic_DNA"/>
</dbReference>
<organism evidence="1 2">
    <name type="scientific">Mycobacterium colombiense</name>
    <dbReference type="NCBI Taxonomy" id="339268"/>
    <lineage>
        <taxon>Bacteria</taxon>
        <taxon>Bacillati</taxon>
        <taxon>Actinomycetota</taxon>
        <taxon>Actinomycetes</taxon>
        <taxon>Mycobacteriales</taxon>
        <taxon>Mycobacteriaceae</taxon>
        <taxon>Mycobacterium</taxon>
        <taxon>Mycobacterium avium complex (MAC)</taxon>
    </lineage>
</organism>